<dbReference type="NCBIfam" id="NF040493">
    <property type="entry name" value="TA_anti_VapB"/>
    <property type="match status" value="1"/>
</dbReference>
<keyword evidence="3" id="KW-0238">DNA-binding</keyword>
<feature type="domain" description="SpoVT-AbrB" evidence="2">
    <location>
        <begin position="6"/>
        <end position="47"/>
    </location>
</feature>
<comment type="similarity">
    <text evidence="1">Belongs to the VapB family.</text>
</comment>
<dbReference type="InterPro" id="IPR051734">
    <property type="entry name" value="VapB_TA_antitoxins"/>
</dbReference>
<comment type="caution">
    <text evidence="3">The sequence shown here is derived from an EMBL/GenBank/DDBJ whole genome shotgun (WGS) entry which is preliminary data.</text>
</comment>
<evidence type="ECO:0000313" key="3">
    <source>
        <dbReference type="EMBL" id="MBF1305103.1"/>
    </source>
</evidence>
<dbReference type="InterPro" id="IPR007159">
    <property type="entry name" value="SpoVT-AbrB_dom"/>
</dbReference>
<dbReference type="EMBL" id="JABZRB010000098">
    <property type="protein sequence ID" value="MBF1305103.1"/>
    <property type="molecule type" value="Genomic_DNA"/>
</dbReference>
<evidence type="ECO:0000256" key="1">
    <source>
        <dbReference type="ARBA" id="ARBA00007924"/>
    </source>
</evidence>
<dbReference type="Pfam" id="PF04014">
    <property type="entry name" value="MazE_antitoxin"/>
    <property type="match status" value="1"/>
</dbReference>
<dbReference type="PANTHER" id="PTHR37550:SF3">
    <property type="entry name" value="ANTITOXIN VAPB1"/>
    <property type="match status" value="1"/>
</dbReference>
<dbReference type="GO" id="GO:0003677">
    <property type="term" value="F:DNA binding"/>
    <property type="evidence" value="ECO:0007669"/>
    <property type="project" value="UniProtKB-KW"/>
</dbReference>
<gene>
    <name evidence="3" type="ORF">HXM91_04530</name>
</gene>
<evidence type="ECO:0000313" key="4">
    <source>
        <dbReference type="Proteomes" id="UP000780721"/>
    </source>
</evidence>
<dbReference type="Gene3D" id="2.10.260.10">
    <property type="match status" value="1"/>
</dbReference>
<organism evidence="3 4">
    <name type="scientific">Oribacterium sinus</name>
    <dbReference type="NCBI Taxonomy" id="237576"/>
    <lineage>
        <taxon>Bacteria</taxon>
        <taxon>Bacillati</taxon>
        <taxon>Bacillota</taxon>
        <taxon>Clostridia</taxon>
        <taxon>Lachnospirales</taxon>
        <taxon>Lachnospiraceae</taxon>
        <taxon>Oribacterium</taxon>
    </lineage>
</organism>
<dbReference type="PANTHER" id="PTHR37550">
    <property type="entry name" value="ANTITOXIN VAPB1"/>
    <property type="match status" value="1"/>
</dbReference>
<dbReference type="SUPFAM" id="SSF89447">
    <property type="entry name" value="AbrB/MazE/MraZ-like"/>
    <property type="match status" value="1"/>
</dbReference>
<dbReference type="AlphaFoldDB" id="A0A930DXA2"/>
<sequence length="76" mass="8797">MMTAKVFKNGRSQAIRLPKECRFSSDEVVVNKIGDIVILLPKENKWDSFMRAIDLFSDDFMADGRTRDSAQEREEL</sequence>
<dbReference type="InterPro" id="IPR047976">
    <property type="entry name" value="Anti_VapB2-like"/>
</dbReference>
<evidence type="ECO:0000259" key="2">
    <source>
        <dbReference type="Pfam" id="PF04014"/>
    </source>
</evidence>
<accession>A0A930DXA2</accession>
<reference evidence="3" key="1">
    <citation type="submission" date="2020-04" db="EMBL/GenBank/DDBJ databases">
        <title>Deep metagenomics examines the oral microbiome during advanced dental caries in children, revealing novel taxa and co-occurrences with host molecules.</title>
        <authorList>
            <person name="Baker J.L."/>
            <person name="Morton J.T."/>
            <person name="Dinis M."/>
            <person name="Alvarez R."/>
            <person name="Tran N.C."/>
            <person name="Knight R."/>
            <person name="Edlund A."/>
        </authorList>
    </citation>
    <scope>NUCLEOTIDE SEQUENCE</scope>
    <source>
        <strain evidence="3">JCVI_48_bin.5</strain>
    </source>
</reference>
<dbReference type="InterPro" id="IPR037914">
    <property type="entry name" value="SpoVT-AbrB_sf"/>
</dbReference>
<dbReference type="Proteomes" id="UP000780721">
    <property type="component" value="Unassembled WGS sequence"/>
</dbReference>
<protein>
    <submittedName>
        <fullName evidence="3">AbrB/MazE/SpoVT family DNA-binding domain-containing protein</fullName>
    </submittedName>
</protein>
<name>A0A930DXA2_9FIRM</name>
<proteinExistence type="inferred from homology"/>